<dbReference type="GO" id="GO:0015344">
    <property type="term" value="F:siderophore uptake transmembrane transporter activity"/>
    <property type="evidence" value="ECO:0007669"/>
    <property type="project" value="TreeGrafter"/>
</dbReference>
<comment type="caution">
    <text evidence="13">The sequence shown here is derived from an EMBL/GenBank/DDBJ whole genome shotgun (WGS) entry which is preliminary data.</text>
</comment>
<dbReference type="Gene3D" id="2.170.130.10">
    <property type="entry name" value="TonB-dependent receptor, plug domain"/>
    <property type="match status" value="1"/>
</dbReference>
<keyword evidence="13" id="KW-0675">Receptor</keyword>
<evidence type="ECO:0000256" key="6">
    <source>
        <dbReference type="ARBA" id="ARBA00023136"/>
    </source>
</evidence>
<evidence type="ECO:0000256" key="3">
    <source>
        <dbReference type="ARBA" id="ARBA00022452"/>
    </source>
</evidence>
<evidence type="ECO:0000256" key="7">
    <source>
        <dbReference type="ARBA" id="ARBA00023237"/>
    </source>
</evidence>
<dbReference type="InterPro" id="IPR000531">
    <property type="entry name" value="Beta-barrel_TonB"/>
</dbReference>
<keyword evidence="14" id="KW-1185">Reference proteome</keyword>
<comment type="subcellular location">
    <subcellularLocation>
        <location evidence="1 8">Cell outer membrane</location>
        <topology evidence="1 8">Multi-pass membrane protein</topology>
    </subcellularLocation>
</comment>
<dbReference type="InterPro" id="IPR036942">
    <property type="entry name" value="Beta-barrel_TonB_sf"/>
</dbReference>
<keyword evidence="7 8" id="KW-0998">Cell outer membrane</keyword>
<evidence type="ECO:0000256" key="4">
    <source>
        <dbReference type="ARBA" id="ARBA00022692"/>
    </source>
</evidence>
<evidence type="ECO:0000256" key="1">
    <source>
        <dbReference type="ARBA" id="ARBA00004571"/>
    </source>
</evidence>
<proteinExistence type="inferred from homology"/>
<dbReference type="OrthoDB" id="9782587at2"/>
<dbReference type="InterPro" id="IPR037066">
    <property type="entry name" value="Plug_dom_sf"/>
</dbReference>
<keyword evidence="10" id="KW-0732">Signal</keyword>
<dbReference type="PROSITE" id="PS52016">
    <property type="entry name" value="TONB_DEPENDENT_REC_3"/>
    <property type="match status" value="1"/>
</dbReference>
<dbReference type="GO" id="GO:0044718">
    <property type="term" value="P:siderophore transmembrane transport"/>
    <property type="evidence" value="ECO:0007669"/>
    <property type="project" value="TreeGrafter"/>
</dbReference>
<dbReference type="RefSeq" id="WP_107216647.1">
    <property type="nucleotide sequence ID" value="NZ_KZ686270.1"/>
</dbReference>
<feature type="chain" id="PRO_5015408266" evidence="10">
    <location>
        <begin position="20"/>
        <end position="685"/>
    </location>
</feature>
<feature type="domain" description="TonB-dependent receptor-like beta-barrel" evidence="11">
    <location>
        <begin position="234"/>
        <end position="649"/>
    </location>
</feature>
<gene>
    <name evidence="13" type="ORF">C7T94_16520</name>
</gene>
<evidence type="ECO:0000256" key="5">
    <source>
        <dbReference type="ARBA" id="ARBA00023077"/>
    </source>
</evidence>
<keyword evidence="2 8" id="KW-0813">Transport</keyword>
<evidence type="ECO:0000256" key="10">
    <source>
        <dbReference type="SAM" id="SignalP"/>
    </source>
</evidence>
<organism evidence="13 14">
    <name type="scientific">Pedobacter yulinensis</name>
    <dbReference type="NCBI Taxonomy" id="2126353"/>
    <lineage>
        <taxon>Bacteria</taxon>
        <taxon>Pseudomonadati</taxon>
        <taxon>Bacteroidota</taxon>
        <taxon>Sphingobacteriia</taxon>
        <taxon>Sphingobacteriales</taxon>
        <taxon>Sphingobacteriaceae</taxon>
        <taxon>Pedobacter</taxon>
    </lineage>
</organism>
<keyword evidence="6 8" id="KW-0472">Membrane</keyword>
<keyword evidence="3 8" id="KW-1134">Transmembrane beta strand</keyword>
<dbReference type="InterPro" id="IPR039426">
    <property type="entry name" value="TonB-dep_rcpt-like"/>
</dbReference>
<evidence type="ECO:0000259" key="12">
    <source>
        <dbReference type="Pfam" id="PF07715"/>
    </source>
</evidence>
<evidence type="ECO:0000256" key="8">
    <source>
        <dbReference type="PROSITE-ProRule" id="PRU01360"/>
    </source>
</evidence>
<protein>
    <submittedName>
        <fullName evidence="13">TonB-dependent receptor</fullName>
    </submittedName>
</protein>
<dbReference type="GO" id="GO:0009279">
    <property type="term" value="C:cell outer membrane"/>
    <property type="evidence" value="ECO:0007669"/>
    <property type="project" value="UniProtKB-SubCell"/>
</dbReference>
<dbReference type="PANTHER" id="PTHR30069:SF28">
    <property type="entry name" value="TONB-DEPENDENT RECEPTOR YNCD-RELATED"/>
    <property type="match status" value="1"/>
</dbReference>
<keyword evidence="4 8" id="KW-0812">Transmembrane</keyword>
<keyword evidence="5 9" id="KW-0798">TonB box</keyword>
<dbReference type="Pfam" id="PF00593">
    <property type="entry name" value="TonB_dep_Rec_b-barrel"/>
    <property type="match status" value="1"/>
</dbReference>
<dbReference type="SUPFAM" id="SSF56935">
    <property type="entry name" value="Porins"/>
    <property type="match status" value="1"/>
</dbReference>
<dbReference type="Proteomes" id="UP000240912">
    <property type="component" value="Unassembled WGS sequence"/>
</dbReference>
<evidence type="ECO:0000313" key="13">
    <source>
        <dbReference type="EMBL" id="PST82380.1"/>
    </source>
</evidence>
<dbReference type="PANTHER" id="PTHR30069">
    <property type="entry name" value="TONB-DEPENDENT OUTER MEMBRANE RECEPTOR"/>
    <property type="match status" value="1"/>
</dbReference>
<reference evidence="13 14" key="1">
    <citation type="submission" date="2018-03" db="EMBL/GenBank/DDBJ databases">
        <authorList>
            <person name="Keele B.F."/>
        </authorList>
    </citation>
    <scope>NUCLEOTIDE SEQUENCE [LARGE SCALE GENOMIC DNA]</scope>
    <source>
        <strain evidence="13 14">YL28-9</strain>
    </source>
</reference>
<feature type="signal peptide" evidence="10">
    <location>
        <begin position="1"/>
        <end position="19"/>
    </location>
</feature>
<evidence type="ECO:0000256" key="2">
    <source>
        <dbReference type="ARBA" id="ARBA00022448"/>
    </source>
</evidence>
<comment type="similarity">
    <text evidence="8 9">Belongs to the TonB-dependent receptor family.</text>
</comment>
<feature type="domain" description="TonB-dependent receptor plug" evidence="12">
    <location>
        <begin position="44"/>
        <end position="148"/>
    </location>
</feature>
<dbReference type="AlphaFoldDB" id="A0A2T3HIX0"/>
<name>A0A2T3HIX0_9SPHI</name>
<dbReference type="Pfam" id="PF07715">
    <property type="entry name" value="Plug"/>
    <property type="match status" value="1"/>
</dbReference>
<dbReference type="InterPro" id="IPR012910">
    <property type="entry name" value="Plug_dom"/>
</dbReference>
<evidence type="ECO:0000313" key="14">
    <source>
        <dbReference type="Proteomes" id="UP000240912"/>
    </source>
</evidence>
<evidence type="ECO:0000259" key="11">
    <source>
        <dbReference type="Pfam" id="PF00593"/>
    </source>
</evidence>
<dbReference type="EMBL" id="PYLS01000006">
    <property type="protein sequence ID" value="PST82380.1"/>
    <property type="molecule type" value="Genomic_DNA"/>
</dbReference>
<evidence type="ECO:0000256" key="9">
    <source>
        <dbReference type="RuleBase" id="RU003357"/>
    </source>
</evidence>
<accession>A0A2T3HIX0</accession>
<dbReference type="Gene3D" id="2.40.170.20">
    <property type="entry name" value="TonB-dependent receptor, beta-barrel domain"/>
    <property type="match status" value="1"/>
</dbReference>
<sequence length="685" mass="75974">MKLFCLVIAGMLASVHVSAQQDSSVRLDDVSIRSGLNKRPALKSATAAGILNPAQLRNHTTASPVSAMNSLSGVRMEERSPGSYRLSLRGSLLRSPFGIRNTKIYLDVFPLTDAGGNTYLNLIDMSAIDRVEVLKGPQSDLYGANSGGVIVIDPSIGDKTPPFASVSLSGGSFGLRRESARLDLQGEHAGIQIKQAWHQSDGYRNNSAMNRKYLQLAPWIHAGDHDRIRALVIYSDLGYQTPGGLTLGQYQANASAARPAAGPNPGAEEQQAAIYNRTFFGGLSNEADLGKKLKHVAAVFASASDFENPFITNYEQRKEQTFGFRTYFEFAEKLENTRLNLHLGAEHLVTGSTVKNYQNQRGTAAAPMADDALRATQSFLFAHLRTEFGERLQAELGISLNRYGYQYQSFFPQQTAENERRFDPKLMPRLALSYLLAPGLALRASAARGYSTPTISEVRASDNQINTALDAESGNNYEAGLRYEHPGRWWSLNIAAFDYRLNRAIVRRLTPNDLEYFINAGGTRQQGLELQGNLWLIRPAEKQLIRGLEWRIATTYSDFRFAGYRNADTDYSGNRLTGVPKWVAVNSLHVLLPLRLDLFVQHNFTDAIPLDDANLDYSRRYHLLEARISCAAIRLGPGKINFFAGADNLLNQRYSLGNDLNAFGKRYYNAAAPRNYYAGLSMEIR</sequence>